<evidence type="ECO:0000313" key="8">
    <source>
        <dbReference type="EMBL" id="RCI15983.1"/>
    </source>
</evidence>
<evidence type="ECO:0000256" key="1">
    <source>
        <dbReference type="ARBA" id="ARBA00004370"/>
    </source>
</evidence>
<evidence type="ECO:0000313" key="9">
    <source>
        <dbReference type="Proteomes" id="UP000253664"/>
    </source>
</evidence>
<dbReference type="InterPro" id="IPR051706">
    <property type="entry name" value="Glycosyltransferase_domain"/>
</dbReference>
<evidence type="ECO:0000256" key="7">
    <source>
        <dbReference type="SAM" id="Phobius"/>
    </source>
</evidence>
<organism evidence="8 9">
    <name type="scientific">Ophiocordyceps polyrhachis-furcata BCC 54312</name>
    <dbReference type="NCBI Taxonomy" id="1330021"/>
    <lineage>
        <taxon>Eukaryota</taxon>
        <taxon>Fungi</taxon>
        <taxon>Dikarya</taxon>
        <taxon>Ascomycota</taxon>
        <taxon>Pezizomycotina</taxon>
        <taxon>Sordariomycetes</taxon>
        <taxon>Hypocreomycetidae</taxon>
        <taxon>Hypocreales</taxon>
        <taxon>Ophiocordycipitaceae</taxon>
        <taxon>Ophiocordyceps</taxon>
    </lineage>
</organism>
<dbReference type="InterPro" id="IPR029044">
    <property type="entry name" value="Nucleotide-diphossugar_trans"/>
</dbReference>
<keyword evidence="6 7" id="KW-0472">Membrane</keyword>
<dbReference type="Pfam" id="PF04488">
    <property type="entry name" value="Gly_transf_sug"/>
    <property type="match status" value="1"/>
</dbReference>
<protein>
    <recommendedName>
        <fullName evidence="10">Glycosyltransferase family 32 protein</fullName>
    </recommendedName>
</protein>
<evidence type="ECO:0000256" key="2">
    <source>
        <dbReference type="ARBA" id="ARBA00009003"/>
    </source>
</evidence>
<dbReference type="GO" id="GO:0051999">
    <property type="term" value="P:mannosyl-inositol phosphorylceramide biosynthetic process"/>
    <property type="evidence" value="ECO:0007669"/>
    <property type="project" value="TreeGrafter"/>
</dbReference>
<comment type="subcellular location">
    <subcellularLocation>
        <location evidence="1">Membrane</location>
    </subcellularLocation>
</comment>
<evidence type="ECO:0000256" key="4">
    <source>
        <dbReference type="ARBA" id="ARBA00022692"/>
    </source>
</evidence>
<comment type="similarity">
    <text evidence="2">Belongs to the glycosyltransferase 32 family.</text>
</comment>
<comment type="caution">
    <text evidence="8">The sequence shown here is derived from an EMBL/GenBank/DDBJ whole genome shotgun (WGS) entry which is preliminary data.</text>
</comment>
<dbReference type="STRING" id="1330021.A0A367LNG6"/>
<keyword evidence="4 7" id="KW-0812">Transmembrane</keyword>
<dbReference type="PANTHER" id="PTHR32385:SF20">
    <property type="entry name" value="MANNOSYL PHOSPHORYLINOSITOL CERAMIDE SYNTHASE CSH1-RELATED"/>
    <property type="match status" value="1"/>
</dbReference>
<dbReference type="Gene3D" id="3.90.550.20">
    <property type="match status" value="1"/>
</dbReference>
<dbReference type="InterPro" id="IPR007577">
    <property type="entry name" value="GlycoTrfase_DXD_sugar-bd_CS"/>
</dbReference>
<evidence type="ECO:0000256" key="5">
    <source>
        <dbReference type="ARBA" id="ARBA00022989"/>
    </source>
</evidence>
<gene>
    <name evidence="8" type="ORF">L249_3028</name>
</gene>
<dbReference type="GO" id="GO:0016020">
    <property type="term" value="C:membrane"/>
    <property type="evidence" value="ECO:0007669"/>
    <property type="project" value="UniProtKB-SubCell"/>
</dbReference>
<dbReference type="PANTHER" id="PTHR32385">
    <property type="entry name" value="MANNOSYL PHOSPHORYLINOSITOL CERAMIDE SYNTHASE"/>
    <property type="match status" value="1"/>
</dbReference>
<proteinExistence type="inferred from homology"/>
<evidence type="ECO:0000256" key="6">
    <source>
        <dbReference type="ARBA" id="ARBA00023136"/>
    </source>
</evidence>
<dbReference type="SUPFAM" id="SSF53448">
    <property type="entry name" value="Nucleotide-diphospho-sugar transferases"/>
    <property type="match status" value="1"/>
</dbReference>
<dbReference type="EMBL" id="LKCN02000001">
    <property type="protein sequence ID" value="RCI15983.1"/>
    <property type="molecule type" value="Genomic_DNA"/>
</dbReference>
<reference evidence="8 9" key="1">
    <citation type="journal article" date="2015" name="BMC Genomics">
        <title>Insights from the genome of Ophiocordyceps polyrhachis-furcata to pathogenicity and host specificity in insect fungi.</title>
        <authorList>
            <person name="Wichadakul D."/>
            <person name="Kobmoo N."/>
            <person name="Ingsriswang S."/>
            <person name="Tangphatsornruang S."/>
            <person name="Chantasingh D."/>
            <person name="Luangsa-ard J.J."/>
            <person name="Eurwilaichitr L."/>
        </authorList>
    </citation>
    <scope>NUCLEOTIDE SEQUENCE [LARGE SCALE GENOMIC DNA]</scope>
    <source>
        <strain evidence="8 9">BCC 54312</strain>
    </source>
</reference>
<name>A0A367LNG6_9HYPO</name>
<dbReference type="Proteomes" id="UP000253664">
    <property type="component" value="Unassembled WGS sequence"/>
</dbReference>
<keyword evidence="5 7" id="KW-1133">Transmembrane helix</keyword>
<keyword evidence="9" id="KW-1185">Reference proteome</keyword>
<evidence type="ECO:0008006" key="10">
    <source>
        <dbReference type="Google" id="ProtNLM"/>
    </source>
</evidence>
<dbReference type="GO" id="GO:0000030">
    <property type="term" value="F:mannosyltransferase activity"/>
    <property type="evidence" value="ECO:0007669"/>
    <property type="project" value="TreeGrafter"/>
</dbReference>
<evidence type="ECO:0000256" key="3">
    <source>
        <dbReference type="ARBA" id="ARBA00022679"/>
    </source>
</evidence>
<sequence length="347" mass="40469">MASSHARLRRLVAWLLVLALAFFLINFLSRVAVSANRIFGTHAGRAMTQAQVLRAHRDGTGPRRNRPVPRILHQIFHNWHDPGNETLPADWQIVRQTCLALHPTWEHKARWTHPFFMSLWTEASSRRFIEAEYPFFLDMYDAFKYPVQRVDTLRYFLMRHFGGIYMDLDNGCRTSLEPLLYYPAWTTDGGHGTLSNNILGAEPEHPFWILMTDSLLPWARDFFLPYITVSYATGQWYETELWQIYHARKPVGEPNLLRVMMDMRPTGAPWPVGEPNLLRVMMDMRPTGAPWVFFTAGRGGTWDQWDNRLFGWMGSHLLQVMLYVFVGLGLVTGAAYMRRGHRRRLVF</sequence>
<dbReference type="OrthoDB" id="3647at2759"/>
<accession>A0A367LNG6</accession>
<dbReference type="AlphaFoldDB" id="A0A367LNG6"/>
<feature type="transmembrane region" description="Helical" evidence="7">
    <location>
        <begin position="317"/>
        <end position="337"/>
    </location>
</feature>
<keyword evidence="3" id="KW-0808">Transferase</keyword>